<evidence type="ECO:0000313" key="2">
    <source>
        <dbReference type="Proteomes" id="UP000261520"/>
    </source>
</evidence>
<proteinExistence type="predicted"/>
<evidence type="ECO:0000313" key="1">
    <source>
        <dbReference type="Ensembl" id="ENSPMGP00000018568.1"/>
    </source>
</evidence>
<dbReference type="Pfam" id="PF15133">
    <property type="entry name" value="TASL"/>
    <property type="match status" value="1"/>
</dbReference>
<reference evidence="1" key="1">
    <citation type="submission" date="2025-08" db="UniProtKB">
        <authorList>
            <consortium name="Ensembl"/>
        </authorList>
    </citation>
    <scope>IDENTIFICATION</scope>
</reference>
<dbReference type="Proteomes" id="UP000261520">
    <property type="component" value="Unplaced"/>
</dbReference>
<sequence>MLGEAFLRVLNYRDDRKLVEKNTKISRKDIDNVDKGCSRPHISTKTEQNDLAAAGKAFFTNKLVGYSPQGLLIPGRPPNVTPDPVVVDCSLLVHYPDLQVADSVPIPAARCTVHSLTSPPINVPVQLDLNPEPNSDPNSDQGYLEMGDSVNISVDVPELRTNSVLNGMLEKKLEEVYLQHLTVNLARCNSKIGNSLLHGLVPPPQPNTQDLHSLQVSVEQESASTNKTISYLHTTNAGSCSSNFSSPVLKISEQD</sequence>
<name>A0A3B4AN77_9GOBI</name>
<protein>
    <submittedName>
        <fullName evidence="1">Uncharacterized protein</fullName>
    </submittedName>
</protein>
<reference evidence="1" key="2">
    <citation type="submission" date="2025-09" db="UniProtKB">
        <authorList>
            <consortium name="Ensembl"/>
        </authorList>
    </citation>
    <scope>IDENTIFICATION</scope>
</reference>
<organism evidence="1 2">
    <name type="scientific">Periophthalmus magnuspinnatus</name>
    <dbReference type="NCBI Taxonomy" id="409849"/>
    <lineage>
        <taxon>Eukaryota</taxon>
        <taxon>Metazoa</taxon>
        <taxon>Chordata</taxon>
        <taxon>Craniata</taxon>
        <taxon>Vertebrata</taxon>
        <taxon>Euteleostomi</taxon>
        <taxon>Actinopterygii</taxon>
        <taxon>Neopterygii</taxon>
        <taxon>Teleostei</taxon>
        <taxon>Neoteleostei</taxon>
        <taxon>Acanthomorphata</taxon>
        <taxon>Gobiaria</taxon>
        <taxon>Gobiiformes</taxon>
        <taxon>Gobioidei</taxon>
        <taxon>Gobiidae</taxon>
        <taxon>Oxudercinae</taxon>
        <taxon>Periophthalmus</taxon>
    </lineage>
</organism>
<keyword evidence="2" id="KW-1185">Reference proteome</keyword>
<dbReference type="GO" id="GO:0034121">
    <property type="term" value="P:regulation of toll-like receptor signaling pathway"/>
    <property type="evidence" value="ECO:0007669"/>
    <property type="project" value="InterPro"/>
</dbReference>
<accession>A0A3B4AN77</accession>
<dbReference type="Ensembl" id="ENSPMGT00000019807.1">
    <property type="protein sequence ID" value="ENSPMGP00000018568.1"/>
    <property type="gene ID" value="ENSPMGG00000015151.1"/>
</dbReference>
<dbReference type="InterPro" id="IPR027869">
    <property type="entry name" value="TASL"/>
</dbReference>
<dbReference type="AlphaFoldDB" id="A0A3B4AN77"/>